<dbReference type="EMBL" id="JAFFZE010000022">
    <property type="protein sequence ID" value="MCT2586810.1"/>
    <property type="molecule type" value="Genomic_DNA"/>
</dbReference>
<name>A0ABT2JHE4_9PSEU</name>
<keyword evidence="3" id="KW-1185">Reference proteome</keyword>
<dbReference type="InterPro" id="IPR023213">
    <property type="entry name" value="CAT-like_dom_sf"/>
</dbReference>
<comment type="caution">
    <text evidence="2">The sequence shown here is derived from an EMBL/GenBank/DDBJ whole genome shotgun (WGS) entry which is preliminary data.</text>
</comment>
<feature type="domain" description="Condensation" evidence="1">
    <location>
        <begin position="4"/>
        <end position="445"/>
    </location>
</feature>
<dbReference type="InterPro" id="IPR001242">
    <property type="entry name" value="Condensation_dom"/>
</dbReference>
<dbReference type="Gene3D" id="3.30.559.30">
    <property type="entry name" value="Nonribosomal peptide synthetase, condensation domain"/>
    <property type="match status" value="1"/>
</dbReference>
<proteinExistence type="predicted"/>
<evidence type="ECO:0000259" key="1">
    <source>
        <dbReference type="Pfam" id="PF00668"/>
    </source>
</evidence>
<evidence type="ECO:0000313" key="3">
    <source>
        <dbReference type="Proteomes" id="UP001156441"/>
    </source>
</evidence>
<dbReference type="Pfam" id="PF00668">
    <property type="entry name" value="Condensation"/>
    <property type="match status" value="1"/>
</dbReference>
<dbReference type="Gene3D" id="3.30.559.10">
    <property type="entry name" value="Chloramphenicol acetyltransferase-like domain"/>
    <property type="match status" value="1"/>
</dbReference>
<dbReference type="RefSeq" id="WP_260194672.1">
    <property type="nucleotide sequence ID" value="NZ_JAFFZE010000022.1"/>
</dbReference>
<dbReference type="PANTHER" id="PTHR45527:SF1">
    <property type="entry name" value="FATTY ACID SYNTHASE"/>
    <property type="match status" value="1"/>
</dbReference>
<reference evidence="2 3" key="1">
    <citation type="submission" date="2021-02" db="EMBL/GenBank/DDBJ databases">
        <title>Actinophytocola xerophila sp. nov., isolated from soil of cotton cropping field.</title>
        <authorList>
            <person name="Huang R."/>
            <person name="Chen X."/>
            <person name="Ge X."/>
            <person name="Liu W."/>
        </authorList>
    </citation>
    <scope>NUCLEOTIDE SEQUENCE [LARGE SCALE GENOMIC DNA]</scope>
    <source>
        <strain evidence="2 3">S1-96</strain>
    </source>
</reference>
<evidence type="ECO:0000313" key="2">
    <source>
        <dbReference type="EMBL" id="MCT2586810.1"/>
    </source>
</evidence>
<dbReference type="Proteomes" id="UP001156441">
    <property type="component" value="Unassembled WGS sequence"/>
</dbReference>
<sequence length="446" mass="49888">MTATEYPLSFNQEFLCGFDKGEAEGAFSRRHTLVFGWRLTGVVNLSNLRDALADLVVRHEPLRTSIEQGPDGYRQFVHEPSVPNLTVTELSGSGSRDDQAEEFLNTLDAGEYSAWDLPLVHAFLGRFDERDSVLVLAVHHVSTDLSSMQLLIRDLAALYTARSRDTEPALPPVVPYREFATWQTEHIRGEKVAQSLEYWRGKLDGARIQALPTDRAKSDELVNQYAVHRFVFDRESTSAMLKFAASVRSSAFIVLVAAYNVLLHRRLGTTDAVVPSFTSGRSEDRFLDTVGPMFNYLLLRTDLSGEPTFREIVKRTRNTCFESYLNDIPFGLIAGQNPDLLAGFADPAGSVVAFEVLQVEREITDGTMDEVRYSEIRRRVRSQALSSDIPDGVLWANEVLPTGELCGSVKYNVNLFDEATIVKLVNEFGEVLTRAVADPDSRLQDI</sequence>
<protein>
    <submittedName>
        <fullName evidence="2">Peptide synthase</fullName>
    </submittedName>
</protein>
<organism evidence="2 3">
    <name type="scientific">Actinophytocola gossypii</name>
    <dbReference type="NCBI Taxonomy" id="2812003"/>
    <lineage>
        <taxon>Bacteria</taxon>
        <taxon>Bacillati</taxon>
        <taxon>Actinomycetota</taxon>
        <taxon>Actinomycetes</taxon>
        <taxon>Pseudonocardiales</taxon>
        <taxon>Pseudonocardiaceae</taxon>
    </lineage>
</organism>
<dbReference type="SUPFAM" id="SSF52777">
    <property type="entry name" value="CoA-dependent acyltransferases"/>
    <property type="match status" value="2"/>
</dbReference>
<accession>A0ABT2JHE4</accession>
<dbReference type="PANTHER" id="PTHR45527">
    <property type="entry name" value="NONRIBOSOMAL PEPTIDE SYNTHETASE"/>
    <property type="match status" value="1"/>
</dbReference>
<gene>
    <name evidence="2" type="ORF">JT362_27175</name>
</gene>